<dbReference type="GO" id="GO:0004175">
    <property type="term" value="F:endopeptidase activity"/>
    <property type="evidence" value="ECO:0007669"/>
    <property type="project" value="UniProtKB-ARBA"/>
</dbReference>
<keyword evidence="3" id="KW-0378">Hydrolase</keyword>
<feature type="transmembrane region" description="Helical" evidence="1">
    <location>
        <begin position="175"/>
        <end position="196"/>
    </location>
</feature>
<accession>A0AA37QEY5</accession>
<dbReference type="InterPro" id="IPR003675">
    <property type="entry name" value="Rce1/LyrA-like_dom"/>
</dbReference>
<dbReference type="EMBL" id="BSCI01000041">
    <property type="protein sequence ID" value="GLG88565.1"/>
    <property type="molecule type" value="Genomic_DNA"/>
</dbReference>
<dbReference type="PANTHER" id="PTHR39430:SF1">
    <property type="entry name" value="PROTEASE"/>
    <property type="match status" value="1"/>
</dbReference>
<feature type="transmembrane region" description="Helical" evidence="1">
    <location>
        <begin position="81"/>
        <end position="100"/>
    </location>
</feature>
<dbReference type="Pfam" id="PF02517">
    <property type="entry name" value="Rce1-like"/>
    <property type="match status" value="1"/>
</dbReference>
<feature type="transmembrane region" description="Helical" evidence="1">
    <location>
        <begin position="40"/>
        <end position="61"/>
    </location>
</feature>
<name>A0AA37QEY5_9FIRM</name>
<comment type="caution">
    <text evidence="3">The sequence shown here is derived from an EMBL/GenBank/DDBJ whole genome shotgun (WGS) entry which is preliminary data.</text>
</comment>
<reference evidence="3" key="1">
    <citation type="submission" date="2022-09" db="EMBL/GenBank/DDBJ databases">
        <title>Draft genome sequence of Coprococcus comes strain 31264.</title>
        <authorList>
            <person name="Atsushi H."/>
            <person name="Moriya O."/>
            <person name="Mitsuo S."/>
        </authorList>
    </citation>
    <scope>NUCLEOTIDE SEQUENCE</scope>
    <source>
        <strain evidence="3">JCM 31264</strain>
    </source>
</reference>
<evidence type="ECO:0000256" key="1">
    <source>
        <dbReference type="SAM" id="Phobius"/>
    </source>
</evidence>
<feature type="transmembrane region" description="Helical" evidence="1">
    <location>
        <begin position="203"/>
        <end position="224"/>
    </location>
</feature>
<organism evidence="3 4">
    <name type="scientific">Coprococcus comes</name>
    <dbReference type="NCBI Taxonomy" id="410072"/>
    <lineage>
        <taxon>Bacteria</taxon>
        <taxon>Bacillati</taxon>
        <taxon>Bacillota</taxon>
        <taxon>Clostridia</taxon>
        <taxon>Lachnospirales</taxon>
        <taxon>Lachnospiraceae</taxon>
        <taxon>Coprococcus</taxon>
    </lineage>
</organism>
<feature type="transmembrane region" description="Helical" evidence="1">
    <location>
        <begin position="12"/>
        <end position="34"/>
    </location>
</feature>
<keyword evidence="1" id="KW-0472">Membrane</keyword>
<feature type="transmembrane region" description="Helical" evidence="1">
    <location>
        <begin position="120"/>
        <end position="139"/>
    </location>
</feature>
<keyword evidence="1" id="KW-1133">Transmembrane helix</keyword>
<dbReference type="GO" id="GO:0006508">
    <property type="term" value="P:proteolysis"/>
    <property type="evidence" value="ECO:0007669"/>
    <property type="project" value="UniProtKB-KW"/>
</dbReference>
<dbReference type="GO" id="GO:0080120">
    <property type="term" value="P:CAAX-box protein maturation"/>
    <property type="evidence" value="ECO:0007669"/>
    <property type="project" value="UniProtKB-ARBA"/>
</dbReference>
<feature type="transmembrane region" description="Helical" evidence="1">
    <location>
        <begin position="256"/>
        <end position="273"/>
    </location>
</feature>
<feature type="transmembrane region" description="Helical" evidence="1">
    <location>
        <begin position="151"/>
        <end position="169"/>
    </location>
</feature>
<evidence type="ECO:0000313" key="4">
    <source>
        <dbReference type="Proteomes" id="UP001145109"/>
    </source>
</evidence>
<keyword evidence="3" id="KW-0645">Protease</keyword>
<protein>
    <submittedName>
        <fullName evidence="3">CAAX amino protease</fullName>
    </submittedName>
</protein>
<evidence type="ECO:0000313" key="3">
    <source>
        <dbReference type="EMBL" id="GLG88565.1"/>
    </source>
</evidence>
<dbReference type="RefSeq" id="WP_055249591.1">
    <property type="nucleotide sequence ID" value="NZ_BSCI01000041.1"/>
</dbReference>
<evidence type="ECO:0000259" key="2">
    <source>
        <dbReference type="Pfam" id="PF02517"/>
    </source>
</evidence>
<sequence length="298" mass="32564">MSTKKAISTSFVAIFILIITQIIAQSIASMFVIIKIPTGICNIIAGIIYAGLTYLILKMFISKIIKLPTSDFGMPKFAIKIRWILIAVLLPFVIKGSYLLIFNGKYVSSNMNGNQMFNTLSAGVAFTGIAAGFVEEMVFRGVILNALKKRWNIKVAVIVPSMLFGIVHVLGQDFSIGSCLLVIIAGTMVGVMFSMIAIESGSVWNSGIVHAIWNVVIIGGGLAIGEKMDKYSIMTYVLNSKDFAITGGEFGIESSVISLFGYIIVAGIAFFMIKSRKTNRNLWRDFLNFPYFTGFPAP</sequence>
<dbReference type="AlphaFoldDB" id="A0AA37QEY5"/>
<dbReference type="Proteomes" id="UP001145109">
    <property type="component" value="Unassembled WGS sequence"/>
</dbReference>
<dbReference type="PANTHER" id="PTHR39430">
    <property type="entry name" value="MEMBRANE-ASSOCIATED PROTEASE-RELATED"/>
    <property type="match status" value="1"/>
</dbReference>
<reference evidence="3" key="2">
    <citation type="submission" date="2022-11" db="EMBL/GenBank/DDBJ databases">
        <title>Draft genome sequence of Coprococcus comes strain 31264.</title>
        <authorList>
            <person name="Hisatomi A."/>
            <person name="Ohkuma M."/>
            <person name="Sakamoto M."/>
        </authorList>
    </citation>
    <scope>NUCLEOTIDE SEQUENCE</scope>
    <source>
        <strain evidence="3">JCM 31264</strain>
    </source>
</reference>
<feature type="domain" description="CAAX prenyl protease 2/Lysostaphin resistance protein A-like" evidence="2">
    <location>
        <begin position="123"/>
        <end position="216"/>
    </location>
</feature>
<gene>
    <name evidence="3" type="ORF">comes_31130</name>
</gene>
<proteinExistence type="predicted"/>
<keyword evidence="1" id="KW-0812">Transmembrane</keyword>